<sequence length="103" mass="10899">MSTPEHTSRIGHSGQSTGSPVPRRSGSVVVSSATATRTTRAVTWAGWHLGELAGVFVPIGLGAVWWEGFYAVSVLAALGWAVHEVRARTGRRSPSTKDRTGSK</sequence>
<dbReference type="EMBL" id="BAABCM010000009">
    <property type="protein sequence ID" value="GAA3831583.1"/>
    <property type="molecule type" value="Genomic_DNA"/>
</dbReference>
<name>A0ABP7J0P9_9PSEU</name>
<feature type="region of interest" description="Disordered" evidence="1">
    <location>
        <begin position="1"/>
        <end position="36"/>
    </location>
</feature>
<gene>
    <name evidence="2" type="ORF">GCM10022380_57690</name>
</gene>
<feature type="compositionally biased region" description="Low complexity" evidence="1">
    <location>
        <begin position="19"/>
        <end position="36"/>
    </location>
</feature>
<evidence type="ECO:0000256" key="1">
    <source>
        <dbReference type="SAM" id="MobiDB-lite"/>
    </source>
</evidence>
<reference evidence="3" key="1">
    <citation type="journal article" date="2019" name="Int. J. Syst. Evol. Microbiol.">
        <title>The Global Catalogue of Microorganisms (GCM) 10K type strain sequencing project: providing services to taxonomists for standard genome sequencing and annotation.</title>
        <authorList>
            <consortium name="The Broad Institute Genomics Platform"/>
            <consortium name="The Broad Institute Genome Sequencing Center for Infectious Disease"/>
            <person name="Wu L."/>
            <person name="Ma J."/>
        </authorList>
    </citation>
    <scope>NUCLEOTIDE SEQUENCE [LARGE SCALE GENOMIC DNA]</scope>
    <source>
        <strain evidence="3">JCM 17017</strain>
    </source>
</reference>
<dbReference type="RefSeq" id="WP_237335750.1">
    <property type="nucleotide sequence ID" value="NZ_BAABCM010000009.1"/>
</dbReference>
<accession>A0ABP7J0P9</accession>
<comment type="caution">
    <text evidence="2">The sequence shown here is derived from an EMBL/GenBank/DDBJ whole genome shotgun (WGS) entry which is preliminary data.</text>
</comment>
<keyword evidence="3" id="KW-1185">Reference proteome</keyword>
<organism evidence="2 3">
    <name type="scientific">Amycolatopsis tucumanensis</name>
    <dbReference type="NCBI Taxonomy" id="401106"/>
    <lineage>
        <taxon>Bacteria</taxon>
        <taxon>Bacillati</taxon>
        <taxon>Actinomycetota</taxon>
        <taxon>Actinomycetes</taxon>
        <taxon>Pseudonocardiales</taxon>
        <taxon>Pseudonocardiaceae</taxon>
        <taxon>Amycolatopsis</taxon>
    </lineage>
</organism>
<evidence type="ECO:0000313" key="2">
    <source>
        <dbReference type="EMBL" id="GAA3831583.1"/>
    </source>
</evidence>
<evidence type="ECO:0000313" key="3">
    <source>
        <dbReference type="Proteomes" id="UP001501624"/>
    </source>
</evidence>
<dbReference type="Proteomes" id="UP001501624">
    <property type="component" value="Unassembled WGS sequence"/>
</dbReference>
<protein>
    <submittedName>
        <fullName evidence="2">Uncharacterized protein</fullName>
    </submittedName>
</protein>
<proteinExistence type="predicted"/>